<proteinExistence type="predicted"/>
<dbReference type="KEGG" id="ail:FLP10_04265"/>
<protein>
    <recommendedName>
        <fullName evidence="3">DUF559 domain-containing protein</fullName>
    </recommendedName>
</protein>
<evidence type="ECO:0000313" key="2">
    <source>
        <dbReference type="Proteomes" id="UP000324678"/>
    </source>
</evidence>
<reference evidence="1 2" key="1">
    <citation type="submission" date="2019-09" db="EMBL/GenBank/DDBJ databases">
        <title>Genome sequencing of strain KACC 19306.</title>
        <authorList>
            <person name="Heo J."/>
            <person name="Kim S.-J."/>
            <person name="Kim J.-S."/>
            <person name="Hong S.-B."/>
            <person name="Kwon S.-W."/>
        </authorList>
    </citation>
    <scope>NUCLEOTIDE SEQUENCE [LARGE SCALE GENOMIC DNA]</scope>
    <source>
        <strain evidence="1 2">KACC 19306</strain>
    </source>
</reference>
<dbReference type="OrthoDB" id="2594539at2"/>
<dbReference type="AlphaFoldDB" id="A0A5C1YG13"/>
<dbReference type="EMBL" id="CP043505">
    <property type="protein sequence ID" value="QEO13722.1"/>
    <property type="molecule type" value="Genomic_DNA"/>
</dbReference>
<name>A0A5C1YG13_9MICO</name>
<evidence type="ECO:0008006" key="3">
    <source>
        <dbReference type="Google" id="ProtNLM"/>
    </source>
</evidence>
<evidence type="ECO:0000313" key="1">
    <source>
        <dbReference type="EMBL" id="QEO13722.1"/>
    </source>
</evidence>
<sequence length="314" mass="34534">MLDPHFVLGRLGEVAHISRLRRYGVRDADLRAEVRGGSLIRLKPGWYATPAADAEQRRAVAIGGRLGCTSALARYGVWAGIGDGLHVHLARNASRRAIDGLNPTAFVPAPAVWHPRLPDRQRREIRLSDPTAPATVHWGLEADATGSLDWLVSPRTALAEAVRCLDSEHAQAVVDSAIHERMLRRGEVERIIADAPRRTGVRVDELCGRLESGVETLFVRRLRAGGFDVQPQFQLAGHGRFDGIIDGVVLYEIDGWAHHRTRQQFVADRDRTLIAQAFGMPVIRVAAVRVIDDWPMIAAAVARTVADAKAGRPR</sequence>
<dbReference type="Proteomes" id="UP000324678">
    <property type="component" value="Chromosome"/>
</dbReference>
<organism evidence="1 2">
    <name type="scientific">Agromyces intestinalis</name>
    <dbReference type="NCBI Taxonomy" id="2592652"/>
    <lineage>
        <taxon>Bacteria</taxon>
        <taxon>Bacillati</taxon>
        <taxon>Actinomycetota</taxon>
        <taxon>Actinomycetes</taxon>
        <taxon>Micrococcales</taxon>
        <taxon>Microbacteriaceae</taxon>
        <taxon>Agromyces</taxon>
    </lineage>
</organism>
<accession>A0A5C1YG13</accession>
<keyword evidence="2" id="KW-1185">Reference proteome</keyword>
<dbReference type="RefSeq" id="WP_149159745.1">
    <property type="nucleotide sequence ID" value="NZ_CP043505.1"/>
</dbReference>
<gene>
    <name evidence="1" type="ORF">FLP10_04265</name>
</gene>